<keyword evidence="1" id="KW-0547">Nucleotide-binding</keyword>
<dbReference type="AlphaFoldDB" id="A0A1T5I154"/>
<organism evidence="5 6">
    <name type="scientific">Photobacterium piscicola</name>
    <dbReference type="NCBI Taxonomy" id="1378299"/>
    <lineage>
        <taxon>Bacteria</taxon>
        <taxon>Pseudomonadati</taxon>
        <taxon>Pseudomonadota</taxon>
        <taxon>Gammaproteobacteria</taxon>
        <taxon>Vibrionales</taxon>
        <taxon>Vibrionaceae</taxon>
        <taxon>Photobacterium</taxon>
    </lineage>
</organism>
<dbReference type="EMBL" id="FUZI01000004">
    <property type="protein sequence ID" value="SKC32801.1"/>
    <property type="molecule type" value="Genomic_DNA"/>
</dbReference>
<keyword evidence="3" id="KW-0067">ATP-binding</keyword>
<evidence type="ECO:0000256" key="2">
    <source>
        <dbReference type="ARBA" id="ARBA00022801"/>
    </source>
</evidence>
<dbReference type="InterPro" id="IPR003778">
    <property type="entry name" value="CT_A_B"/>
</dbReference>
<accession>A0A1T5I154</accession>
<gene>
    <name evidence="5" type="primary">kipA</name>
    <name evidence="5" type="ORF">CZ809_02325</name>
</gene>
<proteinExistence type="predicted"/>
<evidence type="ECO:0000313" key="6">
    <source>
        <dbReference type="Proteomes" id="UP000189966"/>
    </source>
</evidence>
<dbReference type="SMART" id="SM00797">
    <property type="entry name" value="AHS2"/>
    <property type="match status" value="1"/>
</dbReference>
<sequence length="312" mass="34116">MLGLVVINSGILSLIQDLGRYGVAQQGITQGGAMDLHAFCWANHLLANDSNAAQLELTVGLACFEALEDCQCALTGADMAATIDGQPISPWQSFLLHKGQRLQFGVAKYGLRTYLAIRGGFKVPVVLGSVSTVMREHLGGLQFGQSVAKDDILEAYAAPLLPTYSTVPCLYIPDYSTEVVLHVIEGYQAECFSLSQKNIFYQQQYQVTPASDRMGCHLQGTKIEGVISGVISQPIAIGAIQIPANGLPIILLNDRQTLGGYPILGCIARMDLCRLAQVKPNDGIQFRVMDDKSLMWYQQQWMDFSDFFSLPF</sequence>
<dbReference type="OrthoDB" id="9768696at2"/>
<evidence type="ECO:0000256" key="1">
    <source>
        <dbReference type="ARBA" id="ARBA00022741"/>
    </source>
</evidence>
<dbReference type="GO" id="GO:0005524">
    <property type="term" value="F:ATP binding"/>
    <property type="evidence" value="ECO:0007669"/>
    <property type="project" value="UniProtKB-KW"/>
</dbReference>
<dbReference type="PANTHER" id="PTHR43309:SF4">
    <property type="entry name" value="CARBOXYLTRANSFERASE DOMAIN-CONTAINING PROTEIN"/>
    <property type="match status" value="1"/>
</dbReference>
<name>A0A1T5I154_9GAMM</name>
<keyword evidence="2" id="KW-0378">Hydrolase</keyword>
<evidence type="ECO:0000313" key="5">
    <source>
        <dbReference type="EMBL" id="SKC32801.1"/>
    </source>
</evidence>
<dbReference type="Gene3D" id="2.40.100.10">
    <property type="entry name" value="Cyclophilin-like"/>
    <property type="match status" value="1"/>
</dbReference>
<dbReference type="InterPro" id="IPR052708">
    <property type="entry name" value="PxpC"/>
</dbReference>
<evidence type="ECO:0000259" key="4">
    <source>
        <dbReference type="SMART" id="SM00797"/>
    </source>
</evidence>
<dbReference type="GO" id="GO:0016787">
    <property type="term" value="F:hydrolase activity"/>
    <property type="evidence" value="ECO:0007669"/>
    <property type="project" value="UniProtKB-KW"/>
</dbReference>
<feature type="domain" description="Carboxyltransferase" evidence="4">
    <location>
        <begin position="25"/>
        <end position="304"/>
    </location>
</feature>
<protein>
    <submittedName>
        <fullName evidence="5">KipI antagonist</fullName>
    </submittedName>
</protein>
<dbReference type="RefSeq" id="WP_080157800.1">
    <property type="nucleotide sequence ID" value="NZ_FUZI01000004.1"/>
</dbReference>
<dbReference type="Pfam" id="PF02626">
    <property type="entry name" value="CT_A_B"/>
    <property type="match status" value="1"/>
</dbReference>
<dbReference type="SUPFAM" id="SSF50891">
    <property type="entry name" value="Cyclophilin-like"/>
    <property type="match status" value="1"/>
</dbReference>
<evidence type="ECO:0000256" key="3">
    <source>
        <dbReference type="ARBA" id="ARBA00022840"/>
    </source>
</evidence>
<dbReference type="NCBIfam" id="TIGR00724">
    <property type="entry name" value="urea_amlyse_rel"/>
    <property type="match status" value="1"/>
</dbReference>
<dbReference type="InterPro" id="IPR029000">
    <property type="entry name" value="Cyclophilin-like_dom_sf"/>
</dbReference>
<reference evidence="5 6" key="1">
    <citation type="submission" date="2017-02" db="EMBL/GenBank/DDBJ databases">
        <authorList>
            <person name="Peterson S.W."/>
        </authorList>
    </citation>
    <scope>NUCLEOTIDE SEQUENCE [LARGE SCALE GENOMIC DNA]</scope>
    <source>
        <strain evidence="6">type strain: NCCB 100098</strain>
    </source>
</reference>
<dbReference type="PANTHER" id="PTHR43309">
    <property type="entry name" value="5-OXOPROLINASE SUBUNIT C"/>
    <property type="match status" value="1"/>
</dbReference>
<dbReference type="Proteomes" id="UP000189966">
    <property type="component" value="Unassembled WGS sequence"/>
</dbReference>